<keyword evidence="5" id="KW-0804">Transcription</keyword>
<evidence type="ECO:0000256" key="5">
    <source>
        <dbReference type="ARBA" id="ARBA00023163"/>
    </source>
</evidence>
<dbReference type="CDD" id="cd00018">
    <property type="entry name" value="AP2"/>
    <property type="match status" value="1"/>
</dbReference>
<organism evidence="9 10">
    <name type="scientific">Rhododendron williamsianum</name>
    <dbReference type="NCBI Taxonomy" id="262921"/>
    <lineage>
        <taxon>Eukaryota</taxon>
        <taxon>Viridiplantae</taxon>
        <taxon>Streptophyta</taxon>
        <taxon>Embryophyta</taxon>
        <taxon>Tracheophyta</taxon>
        <taxon>Spermatophyta</taxon>
        <taxon>Magnoliopsida</taxon>
        <taxon>eudicotyledons</taxon>
        <taxon>Gunneridae</taxon>
        <taxon>Pentapetalae</taxon>
        <taxon>asterids</taxon>
        <taxon>Ericales</taxon>
        <taxon>Ericaceae</taxon>
        <taxon>Ericoideae</taxon>
        <taxon>Rhodoreae</taxon>
        <taxon>Rhododendron</taxon>
    </lineage>
</organism>
<dbReference type="InterPro" id="IPR050913">
    <property type="entry name" value="AP2/ERF_ERF"/>
</dbReference>
<keyword evidence="10" id="KW-1185">Reference proteome</keyword>
<comment type="subcellular location">
    <subcellularLocation>
        <location evidence="1">Nucleus</location>
    </subcellularLocation>
</comment>
<feature type="compositionally biased region" description="Low complexity" evidence="7">
    <location>
        <begin position="1"/>
        <end position="15"/>
    </location>
</feature>
<evidence type="ECO:0000313" key="10">
    <source>
        <dbReference type="Proteomes" id="UP000428333"/>
    </source>
</evidence>
<evidence type="ECO:0000256" key="6">
    <source>
        <dbReference type="ARBA" id="ARBA00023242"/>
    </source>
</evidence>
<dbReference type="GO" id="GO:0003677">
    <property type="term" value="F:DNA binding"/>
    <property type="evidence" value="ECO:0007669"/>
    <property type="project" value="UniProtKB-KW"/>
</dbReference>
<keyword evidence="6" id="KW-0539">Nucleus</keyword>
<dbReference type="InterPro" id="IPR001471">
    <property type="entry name" value="AP2/ERF_dom"/>
</dbReference>
<feature type="region of interest" description="Disordered" evidence="7">
    <location>
        <begin position="132"/>
        <end position="159"/>
    </location>
</feature>
<feature type="non-terminal residue" evidence="9">
    <location>
        <position position="1"/>
    </location>
</feature>
<dbReference type="Gene3D" id="3.30.730.10">
    <property type="entry name" value="AP2/ERF domain"/>
    <property type="match status" value="1"/>
</dbReference>
<dbReference type="InterPro" id="IPR036955">
    <property type="entry name" value="AP2/ERF_dom_sf"/>
</dbReference>
<protein>
    <recommendedName>
        <fullName evidence="8">AP2/ERF domain-containing protein</fullName>
    </recommendedName>
</protein>
<dbReference type="Pfam" id="PF00847">
    <property type="entry name" value="AP2"/>
    <property type="match status" value="1"/>
</dbReference>
<gene>
    <name evidence="9" type="ORF">C3L33_13284</name>
</gene>
<dbReference type="PANTHER" id="PTHR31194">
    <property type="entry name" value="SHN SHINE , DNA BINDING / TRANSCRIPTION FACTOR"/>
    <property type="match status" value="1"/>
</dbReference>
<dbReference type="SUPFAM" id="SSF54171">
    <property type="entry name" value="DNA-binding domain"/>
    <property type="match status" value="1"/>
</dbReference>
<keyword evidence="4" id="KW-0238">DNA-binding</keyword>
<accession>A0A6A4L3G6</accession>
<sequence length="340" mass="37741">MNFLNQLTQKSNSTSKSKKKNQQPQQQQQKQGQQEPTRFLGVRRRPWGRYAAEIRDPSTKERHWLGTFDTAEEAALAYDRAARSMRGSRARTNFLYHDTPPGSSVTSIVSPDDQKSQEDLSALFQLNYAHHDQNTNTNTNTNQISFGAGGSYDENHHHHHRPVNASCQLSSEGFFPVPGDEWIQRGVTDTDQYSSYNQEHSSITAEDDHYGFTMQSGGVVSSHHQHYFGGGGDEAELPPLPPDFSTCYGSDASHGSTVWNHDYASFLGDGSINSEQTIATTGYSMGGGTGYNGSYSGFDSSREFQQQQQQQQPYSPLFGVVSDDFDLGSSSSSSSTYYNF</sequence>
<evidence type="ECO:0000256" key="4">
    <source>
        <dbReference type="ARBA" id="ARBA00023125"/>
    </source>
</evidence>
<dbReference type="AlphaFoldDB" id="A0A6A4L3G6"/>
<dbReference type="EMBL" id="QEFC01002095">
    <property type="protein sequence ID" value="KAE9454816.1"/>
    <property type="molecule type" value="Genomic_DNA"/>
</dbReference>
<dbReference type="PROSITE" id="PS51032">
    <property type="entry name" value="AP2_ERF"/>
    <property type="match status" value="1"/>
</dbReference>
<evidence type="ECO:0000256" key="1">
    <source>
        <dbReference type="ARBA" id="ARBA00004123"/>
    </source>
</evidence>
<evidence type="ECO:0000256" key="3">
    <source>
        <dbReference type="ARBA" id="ARBA00023015"/>
    </source>
</evidence>
<feature type="compositionally biased region" description="Low complexity" evidence="7">
    <location>
        <begin position="22"/>
        <end position="34"/>
    </location>
</feature>
<feature type="domain" description="AP2/ERF" evidence="8">
    <location>
        <begin position="38"/>
        <end position="95"/>
    </location>
</feature>
<dbReference type="FunFam" id="3.30.730.10:FF:000001">
    <property type="entry name" value="Ethylene-responsive transcription factor 2"/>
    <property type="match status" value="1"/>
</dbReference>
<reference evidence="9 10" key="1">
    <citation type="journal article" date="2019" name="Genome Biol. Evol.">
        <title>The Rhododendron genome and chromosomal organization provide insight into shared whole-genome duplications across the heath family (Ericaceae).</title>
        <authorList>
            <person name="Soza V.L."/>
            <person name="Lindsley D."/>
            <person name="Waalkes A."/>
            <person name="Ramage E."/>
            <person name="Patwardhan R.P."/>
            <person name="Burton J.N."/>
            <person name="Adey A."/>
            <person name="Kumar A."/>
            <person name="Qiu R."/>
            <person name="Shendure J."/>
            <person name="Hall B."/>
        </authorList>
    </citation>
    <scope>NUCLEOTIDE SEQUENCE [LARGE SCALE GENOMIC DNA]</scope>
    <source>
        <strain evidence="9">RSF 1966-606</strain>
    </source>
</reference>
<evidence type="ECO:0000313" key="9">
    <source>
        <dbReference type="EMBL" id="KAE9454816.1"/>
    </source>
</evidence>
<dbReference type="GO" id="GO:0005634">
    <property type="term" value="C:nucleus"/>
    <property type="evidence" value="ECO:0007669"/>
    <property type="project" value="UniProtKB-SubCell"/>
</dbReference>
<feature type="region of interest" description="Disordered" evidence="7">
    <location>
        <begin position="1"/>
        <end position="41"/>
    </location>
</feature>
<name>A0A6A4L3G6_9ERIC</name>
<feature type="region of interest" description="Disordered" evidence="7">
    <location>
        <begin position="296"/>
        <end position="318"/>
    </location>
</feature>
<evidence type="ECO:0000259" key="8">
    <source>
        <dbReference type="PROSITE" id="PS51032"/>
    </source>
</evidence>
<dbReference type="GO" id="GO:0003700">
    <property type="term" value="F:DNA-binding transcription factor activity"/>
    <property type="evidence" value="ECO:0007669"/>
    <property type="project" value="InterPro"/>
</dbReference>
<proteinExistence type="predicted"/>
<keyword evidence="2" id="KW-0611">Plant defense</keyword>
<dbReference type="PRINTS" id="PR00367">
    <property type="entry name" value="ETHRSPELEMNT"/>
</dbReference>
<dbReference type="Proteomes" id="UP000428333">
    <property type="component" value="Linkage Group LG08"/>
</dbReference>
<dbReference type="SMART" id="SM00380">
    <property type="entry name" value="AP2"/>
    <property type="match status" value="1"/>
</dbReference>
<dbReference type="InterPro" id="IPR016177">
    <property type="entry name" value="DNA-bd_dom_sf"/>
</dbReference>
<comment type="caution">
    <text evidence="9">The sequence shown here is derived from an EMBL/GenBank/DDBJ whole genome shotgun (WGS) entry which is preliminary data.</text>
</comment>
<dbReference type="PANTHER" id="PTHR31194:SF189">
    <property type="entry name" value="AP2_ERF DOMAIN-CONTAINING PROTEIN"/>
    <property type="match status" value="1"/>
</dbReference>
<dbReference type="OrthoDB" id="780830at2759"/>
<dbReference type="GO" id="GO:0006952">
    <property type="term" value="P:defense response"/>
    <property type="evidence" value="ECO:0007669"/>
    <property type="project" value="UniProtKB-KW"/>
</dbReference>
<evidence type="ECO:0000256" key="7">
    <source>
        <dbReference type="SAM" id="MobiDB-lite"/>
    </source>
</evidence>
<evidence type="ECO:0000256" key="2">
    <source>
        <dbReference type="ARBA" id="ARBA00022821"/>
    </source>
</evidence>
<keyword evidence="3" id="KW-0805">Transcription regulation</keyword>